<feature type="region of interest" description="Disordered" evidence="1">
    <location>
        <begin position="47"/>
        <end position="125"/>
    </location>
</feature>
<dbReference type="PANTHER" id="PTHR38788">
    <property type="entry name" value="CLR5 DOMAIN-CONTAINING PROTEIN"/>
    <property type="match status" value="1"/>
</dbReference>
<dbReference type="STRING" id="1149755.A0A2J6QT71"/>
<keyword evidence="4" id="KW-1185">Reference proteome</keyword>
<dbReference type="OrthoDB" id="5308957at2759"/>
<dbReference type="PANTHER" id="PTHR38788:SF3">
    <property type="entry name" value="CLR5 DOMAIN-CONTAINING PROTEIN"/>
    <property type="match status" value="1"/>
</dbReference>
<evidence type="ECO:0000313" key="3">
    <source>
        <dbReference type="EMBL" id="PMD29467.1"/>
    </source>
</evidence>
<dbReference type="AlphaFoldDB" id="A0A2J6QT71"/>
<feature type="region of interest" description="Disordered" evidence="1">
    <location>
        <begin position="251"/>
        <end position="276"/>
    </location>
</feature>
<sequence length="666" mass="75542">MNSNYGTGDGNQRAWGATGAGNSSSLFLAWQTFGPFDWAQEQEYLDAGLPGGNHLETAREYQNGHPTGPIRELEVSPQPIRPESMAPPPSPRPRLPDRHQAPKSNPGISAPQKGRKRQPLESEWNKHKHKIKDLYITLDLSLKDTSERMEKEHGFFASTKMYKQKFKTWKWSKKLPRSTAEWMLKRAQQRKDPSSNQPKDTIFNWGNQDWTVDRVKQSVGRRNEGEDCAPQDGSTPSDIVVKTPICIIESPHHHASPVGSKRSGAAWTPSAMPSTTQPHNLSSLHFRWNNLTLADIHNLKNDGARLDKEGDSANAEIKFRDALAGFENLLSPTHEETAIAAYQLASFFANHDRMNEADKVLDWLGGNYIRRWGLNHEKPISHLLRVIELLQAWERRDDAMVLLRRVLDSWDDLDSDEGPKIVSAGTAAVQDTELEGVDPDVTNHIFQESSDKVEVDSQLRVVSLWLSTNAEGLEPVLIRLIQQCEKYPETLGVQALQARCSLARLYLKLEKNDLATKELAKAEKLLMKTLAPHEDLQWSILKAARQLAFAYVECKDIKTCDNILERVAERLEAKLEDKREHTQLLVGFLTDVAREYQRVLTWQNAAPWFERALATSLISLGSEDERTQRLEAALQKQQYHASAESHEDFDKLLRSGAQQFTVRLRD</sequence>
<dbReference type="Pfam" id="PF14420">
    <property type="entry name" value="Clr5"/>
    <property type="match status" value="1"/>
</dbReference>
<dbReference type="Proteomes" id="UP000235786">
    <property type="component" value="Unassembled WGS sequence"/>
</dbReference>
<feature type="domain" description="Clr5" evidence="2">
    <location>
        <begin position="121"/>
        <end position="173"/>
    </location>
</feature>
<dbReference type="InterPro" id="IPR025676">
    <property type="entry name" value="Clr5_dom"/>
</dbReference>
<evidence type="ECO:0000256" key="1">
    <source>
        <dbReference type="SAM" id="MobiDB-lite"/>
    </source>
</evidence>
<accession>A0A2J6QT71</accession>
<reference evidence="3 4" key="1">
    <citation type="submission" date="2016-04" db="EMBL/GenBank/DDBJ databases">
        <title>A degradative enzymes factory behind the ericoid mycorrhizal symbiosis.</title>
        <authorList>
            <consortium name="DOE Joint Genome Institute"/>
            <person name="Martino E."/>
            <person name="Morin E."/>
            <person name="Grelet G."/>
            <person name="Kuo A."/>
            <person name="Kohler A."/>
            <person name="Daghino S."/>
            <person name="Barry K."/>
            <person name="Choi C."/>
            <person name="Cichocki N."/>
            <person name="Clum A."/>
            <person name="Copeland A."/>
            <person name="Hainaut M."/>
            <person name="Haridas S."/>
            <person name="Labutti K."/>
            <person name="Lindquist E."/>
            <person name="Lipzen A."/>
            <person name="Khouja H.-R."/>
            <person name="Murat C."/>
            <person name="Ohm R."/>
            <person name="Olson A."/>
            <person name="Spatafora J."/>
            <person name="Veneault-Fourrey C."/>
            <person name="Henrissat B."/>
            <person name="Grigoriev I."/>
            <person name="Martin F."/>
            <person name="Perotto S."/>
        </authorList>
    </citation>
    <scope>NUCLEOTIDE SEQUENCE [LARGE SCALE GENOMIC DNA]</scope>
    <source>
        <strain evidence="3 4">F</strain>
    </source>
</reference>
<dbReference type="Gene3D" id="1.25.40.10">
    <property type="entry name" value="Tetratricopeptide repeat domain"/>
    <property type="match status" value="2"/>
</dbReference>
<organism evidence="3 4">
    <name type="scientific">Hyaloscypha variabilis (strain UAMH 11265 / GT02V1 / F)</name>
    <name type="common">Meliniomyces variabilis</name>
    <dbReference type="NCBI Taxonomy" id="1149755"/>
    <lineage>
        <taxon>Eukaryota</taxon>
        <taxon>Fungi</taxon>
        <taxon>Dikarya</taxon>
        <taxon>Ascomycota</taxon>
        <taxon>Pezizomycotina</taxon>
        <taxon>Leotiomycetes</taxon>
        <taxon>Helotiales</taxon>
        <taxon>Hyaloscyphaceae</taxon>
        <taxon>Hyaloscypha</taxon>
        <taxon>Hyaloscypha variabilis</taxon>
    </lineage>
</organism>
<name>A0A2J6QT71_HYAVF</name>
<gene>
    <name evidence="3" type="ORF">L207DRAFT_642435</name>
</gene>
<protein>
    <recommendedName>
        <fullName evidence="2">Clr5 domain-containing protein</fullName>
    </recommendedName>
</protein>
<dbReference type="InterPro" id="IPR011990">
    <property type="entry name" value="TPR-like_helical_dom_sf"/>
</dbReference>
<proteinExistence type="predicted"/>
<evidence type="ECO:0000259" key="2">
    <source>
        <dbReference type="Pfam" id="PF14420"/>
    </source>
</evidence>
<dbReference type="EMBL" id="KZ613974">
    <property type="protein sequence ID" value="PMD29467.1"/>
    <property type="molecule type" value="Genomic_DNA"/>
</dbReference>
<evidence type="ECO:0000313" key="4">
    <source>
        <dbReference type="Proteomes" id="UP000235786"/>
    </source>
</evidence>